<dbReference type="Gene3D" id="1.25.40.10">
    <property type="entry name" value="Tetratricopeptide repeat domain"/>
    <property type="match status" value="1"/>
</dbReference>
<dbReference type="Proteomes" id="UP000266841">
    <property type="component" value="Unassembled WGS sequence"/>
</dbReference>
<comment type="caution">
    <text evidence="1">The sequence shown here is derived from an EMBL/GenBank/DDBJ whole genome shotgun (WGS) entry which is preliminary data.</text>
</comment>
<protein>
    <submittedName>
        <fullName evidence="1">Uncharacterized protein</fullName>
    </submittedName>
</protein>
<dbReference type="AlphaFoldDB" id="K0RIK8"/>
<proteinExistence type="predicted"/>
<dbReference type="InterPro" id="IPR011990">
    <property type="entry name" value="TPR-like_helical_dom_sf"/>
</dbReference>
<dbReference type="EMBL" id="AGNL01045529">
    <property type="protein sequence ID" value="EJK48691.1"/>
    <property type="molecule type" value="Genomic_DNA"/>
</dbReference>
<gene>
    <name evidence="1" type="ORF">THAOC_32488</name>
</gene>
<keyword evidence="2" id="KW-1185">Reference proteome</keyword>
<organism evidence="1 2">
    <name type="scientific">Thalassiosira oceanica</name>
    <name type="common">Marine diatom</name>
    <dbReference type="NCBI Taxonomy" id="159749"/>
    <lineage>
        <taxon>Eukaryota</taxon>
        <taxon>Sar</taxon>
        <taxon>Stramenopiles</taxon>
        <taxon>Ochrophyta</taxon>
        <taxon>Bacillariophyta</taxon>
        <taxon>Coscinodiscophyceae</taxon>
        <taxon>Thalassiosirophycidae</taxon>
        <taxon>Thalassiosirales</taxon>
        <taxon>Thalassiosiraceae</taxon>
        <taxon>Thalassiosira</taxon>
    </lineage>
</organism>
<evidence type="ECO:0000313" key="2">
    <source>
        <dbReference type="Proteomes" id="UP000266841"/>
    </source>
</evidence>
<sequence>KGGHYLSRYNLGILERDNGNFDLALAHFSIGAEMGYEDSLTAILGMCVNGFVAKSDYAKALKGYQEAKAEMATDYKQSISVRRLPTLVSSLRTFVAPPFDSETVCEYLEDLQRIQFDSTKTLLRGYYKANSALFN</sequence>
<dbReference type="SUPFAM" id="SSF81901">
    <property type="entry name" value="HCP-like"/>
    <property type="match status" value="1"/>
</dbReference>
<evidence type="ECO:0000313" key="1">
    <source>
        <dbReference type="EMBL" id="EJK48691.1"/>
    </source>
</evidence>
<accession>K0RIK8</accession>
<feature type="non-terminal residue" evidence="1">
    <location>
        <position position="1"/>
    </location>
</feature>
<reference evidence="1 2" key="1">
    <citation type="journal article" date="2012" name="Genome Biol.">
        <title>Genome and low-iron response of an oceanic diatom adapted to chronic iron limitation.</title>
        <authorList>
            <person name="Lommer M."/>
            <person name="Specht M."/>
            <person name="Roy A.S."/>
            <person name="Kraemer L."/>
            <person name="Andreson R."/>
            <person name="Gutowska M.A."/>
            <person name="Wolf J."/>
            <person name="Bergner S.V."/>
            <person name="Schilhabel M.B."/>
            <person name="Klostermeier U.C."/>
            <person name="Beiko R.G."/>
            <person name="Rosenstiel P."/>
            <person name="Hippler M."/>
            <person name="Laroche J."/>
        </authorList>
    </citation>
    <scope>NUCLEOTIDE SEQUENCE [LARGE SCALE GENOMIC DNA]</scope>
    <source>
        <strain evidence="1 2">CCMP1005</strain>
    </source>
</reference>
<name>K0RIK8_THAOC</name>